<dbReference type="Pfam" id="PF04180">
    <property type="entry name" value="LTV"/>
    <property type="match status" value="1"/>
</dbReference>
<dbReference type="EMBL" id="CVQI01010624">
    <property type="protein sequence ID" value="CRK20098.1"/>
    <property type="molecule type" value="Genomic_DNA"/>
</dbReference>
<reference evidence="4" key="1">
    <citation type="submission" date="2015-05" db="EMBL/GenBank/DDBJ databases">
        <authorList>
            <person name="Fogelqvist Johan"/>
        </authorList>
    </citation>
    <scope>NUCLEOTIDE SEQUENCE [LARGE SCALE GENOMIC DNA]</scope>
</reference>
<name>A0A0G4LDI5_VERLO</name>
<feature type="compositionally biased region" description="Polar residues" evidence="2">
    <location>
        <begin position="248"/>
        <end position="257"/>
    </location>
</feature>
<protein>
    <submittedName>
        <fullName evidence="3">Uncharacterized protein</fullName>
    </submittedName>
</protein>
<evidence type="ECO:0000313" key="4">
    <source>
        <dbReference type="Proteomes" id="UP000045706"/>
    </source>
</evidence>
<comment type="similarity">
    <text evidence="1">Belongs to the LTV1 family.</text>
</comment>
<dbReference type="GO" id="GO:0042274">
    <property type="term" value="P:ribosomal small subunit biogenesis"/>
    <property type="evidence" value="ECO:0007669"/>
    <property type="project" value="InterPro"/>
</dbReference>
<dbReference type="InterPro" id="IPR007307">
    <property type="entry name" value="Ltv1"/>
</dbReference>
<dbReference type="AlphaFoldDB" id="A0A0G4LDI5"/>
<feature type="region of interest" description="Disordered" evidence="2">
    <location>
        <begin position="35"/>
        <end position="54"/>
    </location>
</feature>
<feature type="region of interest" description="Disordered" evidence="2">
    <location>
        <begin position="232"/>
        <end position="283"/>
    </location>
</feature>
<dbReference type="PANTHER" id="PTHR21531">
    <property type="entry name" value="LOW-TEMPERATURE VIABILITY PROTEIN LTV1-RELATED"/>
    <property type="match status" value="1"/>
</dbReference>
<accession>A0A0G4LDI5</accession>
<evidence type="ECO:0000256" key="2">
    <source>
        <dbReference type="SAM" id="MobiDB-lite"/>
    </source>
</evidence>
<dbReference type="GO" id="GO:0005634">
    <property type="term" value="C:nucleus"/>
    <property type="evidence" value="ECO:0007669"/>
    <property type="project" value="TreeGrafter"/>
</dbReference>
<dbReference type="Proteomes" id="UP000045706">
    <property type="component" value="Unassembled WGS sequence"/>
</dbReference>
<dbReference type="PANTHER" id="PTHR21531:SF0">
    <property type="entry name" value="PROTEIN LTV1 HOMOLOG"/>
    <property type="match status" value="1"/>
</dbReference>
<organism evidence="3 4">
    <name type="scientific">Verticillium longisporum</name>
    <name type="common">Verticillium dahliae var. longisporum</name>
    <dbReference type="NCBI Taxonomy" id="100787"/>
    <lineage>
        <taxon>Eukaryota</taxon>
        <taxon>Fungi</taxon>
        <taxon>Dikarya</taxon>
        <taxon>Ascomycota</taxon>
        <taxon>Pezizomycotina</taxon>
        <taxon>Sordariomycetes</taxon>
        <taxon>Hypocreomycetidae</taxon>
        <taxon>Glomerellales</taxon>
        <taxon>Plectosphaerellaceae</taxon>
        <taxon>Verticillium</taxon>
    </lineage>
</organism>
<feature type="compositionally biased region" description="Polar residues" evidence="2">
    <location>
        <begin position="37"/>
        <end position="51"/>
    </location>
</feature>
<sequence length="319" mass="35875">MAKGKWIDKKSAQHFTLVHRPQNDPLINDENAPSMVFNPTPQRGETSTSVRSKTKHLDDLASEFGSDISGIRQNEGEAAEYGIYYDDSEYDYMQHMRDLNTGAGEAVWVEAEARKFQVYNLSVKFFYRWREIARKNRLHRRRVRDREEYKAALAEKFAAEAARKKKAKQVEAARLAALQRSKGIDPVDEFRNLLQMQKDKSQDHEDALWASGILAGIHDEREAIASIVRHHMPPPAAPTPKKWKKSLPPSNVSISRSESAKPGSAKTQALREKFSASTNNRSTSFRSSYVGAPLAVVETAVVATDNDDSPASSGFCTFF</sequence>
<dbReference type="GO" id="GO:0005829">
    <property type="term" value="C:cytosol"/>
    <property type="evidence" value="ECO:0007669"/>
    <property type="project" value="TreeGrafter"/>
</dbReference>
<proteinExistence type="inferred from homology"/>
<evidence type="ECO:0000256" key="1">
    <source>
        <dbReference type="ARBA" id="ARBA00009078"/>
    </source>
</evidence>
<dbReference type="GO" id="GO:0030688">
    <property type="term" value="C:preribosome, small subunit precursor"/>
    <property type="evidence" value="ECO:0007669"/>
    <property type="project" value="TreeGrafter"/>
</dbReference>
<evidence type="ECO:0000313" key="3">
    <source>
        <dbReference type="EMBL" id="CRK20098.1"/>
    </source>
</evidence>
<dbReference type="GO" id="GO:0000056">
    <property type="term" value="P:ribosomal small subunit export from nucleus"/>
    <property type="evidence" value="ECO:0007669"/>
    <property type="project" value="TreeGrafter"/>
</dbReference>
<gene>
    <name evidence="3" type="ORF">BN1723_017828</name>
</gene>